<protein>
    <submittedName>
        <fullName evidence="15">[NiFe] hydrogenase diaphorase moiety small subunit</fullName>
    </submittedName>
</protein>
<evidence type="ECO:0000256" key="9">
    <source>
        <dbReference type="ARBA" id="ARBA00023014"/>
    </source>
</evidence>
<evidence type="ECO:0000256" key="2">
    <source>
        <dbReference type="ARBA" id="ARBA00004370"/>
    </source>
</evidence>
<comment type="cofactor">
    <cofactor evidence="1">
        <name>[4Fe-4S] cluster</name>
        <dbReference type="ChEBI" id="CHEBI:49883"/>
    </cofactor>
</comment>
<keyword evidence="5" id="KW-0001">2Fe-2S</keyword>
<dbReference type="InterPro" id="IPR036010">
    <property type="entry name" value="2Fe-2S_ferredoxin-like_sf"/>
</dbReference>
<evidence type="ECO:0000256" key="12">
    <source>
        <dbReference type="ARBA" id="ARBA00034078"/>
    </source>
</evidence>
<dbReference type="EMBL" id="PTIZ01000002">
    <property type="protein sequence ID" value="PPK77351.1"/>
    <property type="molecule type" value="Genomic_DNA"/>
</dbReference>
<organism evidence="15 16">
    <name type="scientific">Methylobacter tundripaludum</name>
    <dbReference type="NCBI Taxonomy" id="173365"/>
    <lineage>
        <taxon>Bacteria</taxon>
        <taxon>Pseudomonadati</taxon>
        <taxon>Pseudomonadota</taxon>
        <taxon>Gammaproteobacteria</taxon>
        <taxon>Methylococcales</taxon>
        <taxon>Methylococcaceae</taxon>
        <taxon>Methylobacter</taxon>
    </lineage>
</organism>
<dbReference type="Pfam" id="PF10588">
    <property type="entry name" value="NADH-G_4Fe-4S_3"/>
    <property type="match status" value="1"/>
</dbReference>
<keyword evidence="7" id="KW-1278">Translocase</keyword>
<evidence type="ECO:0000256" key="6">
    <source>
        <dbReference type="ARBA" id="ARBA00022723"/>
    </source>
</evidence>
<dbReference type="SUPFAM" id="SSF54292">
    <property type="entry name" value="2Fe-2S ferredoxin-like"/>
    <property type="match status" value="1"/>
</dbReference>
<dbReference type="SUPFAM" id="SSF54862">
    <property type="entry name" value="4Fe-4S ferredoxins"/>
    <property type="match status" value="1"/>
</dbReference>
<evidence type="ECO:0000259" key="14">
    <source>
        <dbReference type="PROSITE" id="PS51839"/>
    </source>
</evidence>
<dbReference type="InterPro" id="IPR001041">
    <property type="entry name" value="2Fe-2S_ferredoxin-type"/>
</dbReference>
<name>A0A2S6HIZ1_9GAMM</name>
<sequence>MSKTITIDGKVIPFEDGQTIMDAAMAAGVYIPHLCHQPEFTPHGSCKLCTVKVNGRNCSACTYPAMDGQEVLNETQELIDDRKRITQMLFVEGNHLCPGCEKTGNCQLQAVAYHLNMLDNHFPAFYPEREVDASHPEVMIDHNRCIFCTLCVRASHEKDGKDVFAISGRGIHKHLIVNAESGLLKDTDMAATDHAAHICPTGAILIKRTGYQVPIGERIYDHKEIDQVSLAASGSRLVAALPPSMAVGTENIKNGE</sequence>
<dbReference type="PIRSF" id="PIRSF000309">
    <property type="entry name" value="NAD_red_hyd_HoxU"/>
    <property type="match status" value="1"/>
</dbReference>
<dbReference type="Pfam" id="PF13510">
    <property type="entry name" value="Fer2_4"/>
    <property type="match status" value="1"/>
</dbReference>
<dbReference type="GO" id="GO:0051539">
    <property type="term" value="F:4 iron, 4 sulfur cluster binding"/>
    <property type="evidence" value="ECO:0007669"/>
    <property type="project" value="UniProtKB-KW"/>
</dbReference>
<keyword evidence="6" id="KW-0479">Metal-binding</keyword>
<dbReference type="PROSITE" id="PS51839">
    <property type="entry name" value="4FE4S_HC3"/>
    <property type="match status" value="1"/>
</dbReference>
<feature type="domain" description="4Fe-4S His(Cys)3-ligated-type" evidence="14">
    <location>
        <begin position="77"/>
        <end position="116"/>
    </location>
</feature>
<evidence type="ECO:0000259" key="13">
    <source>
        <dbReference type="PROSITE" id="PS51085"/>
    </source>
</evidence>
<dbReference type="Gene3D" id="3.30.70.20">
    <property type="match status" value="1"/>
</dbReference>
<dbReference type="GO" id="GO:0051537">
    <property type="term" value="F:2 iron, 2 sulfur cluster binding"/>
    <property type="evidence" value="ECO:0007669"/>
    <property type="project" value="UniProtKB-KW"/>
</dbReference>
<keyword evidence="10" id="KW-0520">NAD</keyword>
<evidence type="ECO:0000256" key="3">
    <source>
        <dbReference type="ARBA" id="ARBA00005404"/>
    </source>
</evidence>
<comment type="caution">
    <text evidence="15">The sequence shown here is derived from an EMBL/GenBank/DDBJ whole genome shotgun (WGS) entry which is preliminary data.</text>
</comment>
<evidence type="ECO:0000256" key="7">
    <source>
        <dbReference type="ARBA" id="ARBA00022967"/>
    </source>
</evidence>
<evidence type="ECO:0000256" key="5">
    <source>
        <dbReference type="ARBA" id="ARBA00022714"/>
    </source>
</evidence>
<comment type="similarity">
    <text evidence="3">Belongs to the complex I 75 kDa subunit family.</text>
</comment>
<dbReference type="Pfam" id="PF13459">
    <property type="entry name" value="Fer4_15"/>
    <property type="match status" value="1"/>
</dbReference>
<dbReference type="GO" id="GO:0046872">
    <property type="term" value="F:metal ion binding"/>
    <property type="evidence" value="ECO:0007669"/>
    <property type="project" value="UniProtKB-KW"/>
</dbReference>
<comment type="subcellular location">
    <subcellularLocation>
        <location evidence="2">Membrane</location>
    </subcellularLocation>
</comment>
<dbReference type="CDD" id="cd00207">
    <property type="entry name" value="fer2"/>
    <property type="match status" value="1"/>
</dbReference>
<dbReference type="RefSeq" id="WP_258075976.1">
    <property type="nucleotide sequence ID" value="NZ_PTIZ01000002.1"/>
</dbReference>
<evidence type="ECO:0000256" key="1">
    <source>
        <dbReference type="ARBA" id="ARBA00001966"/>
    </source>
</evidence>
<dbReference type="InterPro" id="IPR016214">
    <property type="entry name" value="NAD-red_Hydgase_HoxS_gsu"/>
</dbReference>
<evidence type="ECO:0000313" key="16">
    <source>
        <dbReference type="Proteomes" id="UP000240010"/>
    </source>
</evidence>
<proteinExistence type="inferred from homology"/>
<dbReference type="FunFam" id="3.10.20.740:FF:000004">
    <property type="entry name" value="NADH-quinone oxidoreductase"/>
    <property type="match status" value="1"/>
</dbReference>
<dbReference type="GO" id="GO:0016491">
    <property type="term" value="F:oxidoreductase activity"/>
    <property type="evidence" value="ECO:0007669"/>
    <property type="project" value="InterPro"/>
</dbReference>
<gene>
    <name evidence="15" type="ORF">B0F87_102463</name>
</gene>
<dbReference type="SMART" id="SM00929">
    <property type="entry name" value="NADH-G_4Fe-4S_3"/>
    <property type="match status" value="1"/>
</dbReference>
<evidence type="ECO:0000256" key="8">
    <source>
        <dbReference type="ARBA" id="ARBA00023004"/>
    </source>
</evidence>
<keyword evidence="9" id="KW-0411">Iron-sulfur</keyword>
<evidence type="ECO:0000256" key="10">
    <source>
        <dbReference type="ARBA" id="ARBA00023027"/>
    </source>
</evidence>
<evidence type="ECO:0000313" key="15">
    <source>
        <dbReference type="EMBL" id="PPK77351.1"/>
    </source>
</evidence>
<comment type="cofactor">
    <cofactor evidence="12">
        <name>[2Fe-2S] cluster</name>
        <dbReference type="ChEBI" id="CHEBI:190135"/>
    </cofactor>
</comment>
<accession>A0A2S6HIZ1</accession>
<dbReference type="PROSITE" id="PS51085">
    <property type="entry name" value="2FE2S_FER_2"/>
    <property type="match status" value="1"/>
</dbReference>
<evidence type="ECO:0000256" key="4">
    <source>
        <dbReference type="ARBA" id="ARBA00022485"/>
    </source>
</evidence>
<dbReference type="GO" id="GO:0016020">
    <property type="term" value="C:membrane"/>
    <property type="evidence" value="ECO:0007669"/>
    <property type="project" value="UniProtKB-SubCell"/>
</dbReference>
<dbReference type="Proteomes" id="UP000240010">
    <property type="component" value="Unassembled WGS sequence"/>
</dbReference>
<dbReference type="AlphaFoldDB" id="A0A2S6HIZ1"/>
<feature type="domain" description="2Fe-2S ferredoxin-type" evidence="13">
    <location>
        <begin position="1"/>
        <end position="77"/>
    </location>
</feature>
<keyword evidence="4" id="KW-0004">4Fe-4S</keyword>
<dbReference type="InterPro" id="IPR019574">
    <property type="entry name" value="NADH_UbQ_OxRdtase_Gsu_4Fe4S-bd"/>
</dbReference>
<evidence type="ECO:0000256" key="11">
    <source>
        <dbReference type="ARBA" id="ARBA00023136"/>
    </source>
</evidence>
<dbReference type="Gene3D" id="3.10.20.740">
    <property type="match status" value="1"/>
</dbReference>
<keyword evidence="11" id="KW-0472">Membrane</keyword>
<keyword evidence="8" id="KW-0408">Iron</keyword>
<reference evidence="15 16" key="1">
    <citation type="submission" date="2018-02" db="EMBL/GenBank/DDBJ databases">
        <title>Subsurface microbial communities from deep shales in Ohio and West Virginia, USA.</title>
        <authorList>
            <person name="Wrighton K."/>
        </authorList>
    </citation>
    <scope>NUCLEOTIDE SEQUENCE [LARGE SCALE GENOMIC DNA]</scope>
    <source>
        <strain evidence="15 16">OWC-DMM</strain>
    </source>
</reference>